<keyword evidence="1" id="KW-0812">Transmembrane</keyword>
<organism evidence="2 3">
    <name type="scientific">Flavobacterium luminosum</name>
    <dbReference type="NCBI Taxonomy" id="2949086"/>
    <lineage>
        <taxon>Bacteria</taxon>
        <taxon>Pseudomonadati</taxon>
        <taxon>Bacteroidota</taxon>
        <taxon>Flavobacteriia</taxon>
        <taxon>Flavobacteriales</taxon>
        <taxon>Flavobacteriaceae</taxon>
        <taxon>Flavobacterium</taxon>
    </lineage>
</organism>
<comment type="caution">
    <text evidence="2">The sequence shown here is derived from an EMBL/GenBank/DDBJ whole genome shotgun (WGS) entry which is preliminary data.</text>
</comment>
<keyword evidence="1" id="KW-1133">Transmembrane helix</keyword>
<dbReference type="InterPro" id="IPR046077">
    <property type="entry name" value="DUF6095"/>
</dbReference>
<evidence type="ECO:0000313" key="2">
    <source>
        <dbReference type="EMBL" id="MCL9808814.1"/>
    </source>
</evidence>
<gene>
    <name evidence="2" type="ORF">NAT50_05515</name>
</gene>
<dbReference type="Proteomes" id="UP001317191">
    <property type="component" value="Unassembled WGS sequence"/>
</dbReference>
<reference evidence="2 3" key="1">
    <citation type="submission" date="2022-05" db="EMBL/GenBank/DDBJ databases">
        <title>Flavobacterium sp., isolated from activated sludge.</title>
        <authorList>
            <person name="Ran Q."/>
        </authorList>
    </citation>
    <scope>NUCLEOTIDE SEQUENCE [LARGE SCALE GENOMIC DNA]</scope>
    <source>
        <strain evidence="2 3">HXWNR70</strain>
    </source>
</reference>
<sequence>MKGIRILSFSLPLLFIGPYVIFMSFKNQSHPLFIPVLGMGIIVCLFSIYLIFKGIQTIMKSLFDGK</sequence>
<proteinExistence type="predicted"/>
<accession>A0ABT0TP32</accession>
<protein>
    <submittedName>
        <fullName evidence="2">DUF6095 family protein</fullName>
    </submittedName>
</protein>
<dbReference type="EMBL" id="JAMLJM010000003">
    <property type="protein sequence ID" value="MCL9808814.1"/>
    <property type="molecule type" value="Genomic_DNA"/>
</dbReference>
<dbReference type="Pfam" id="PF19589">
    <property type="entry name" value="DUF6095"/>
    <property type="match status" value="1"/>
</dbReference>
<evidence type="ECO:0000313" key="3">
    <source>
        <dbReference type="Proteomes" id="UP001317191"/>
    </source>
</evidence>
<evidence type="ECO:0000256" key="1">
    <source>
        <dbReference type="SAM" id="Phobius"/>
    </source>
</evidence>
<keyword evidence="1" id="KW-0472">Membrane</keyword>
<name>A0ABT0TP32_9FLAO</name>
<feature type="transmembrane region" description="Helical" evidence="1">
    <location>
        <begin position="32"/>
        <end position="52"/>
    </location>
</feature>
<keyword evidence="3" id="KW-1185">Reference proteome</keyword>